<sequence length="223" mass="25594">MRIFGKKKNTATSSANANDTEQDADNNPVRPGDLIYGVHSELGRRWYTEHKEPFKSKTLTIDELKILKSDPFTNQRYAQFEQEFRGFLRGNQKYKSALDSSGNNQDIRRKAKAGLMWAVNSGRNVHFVLDDLNIGNVINKQHKGKNADAPASGGKPKNRAITGAELRWIYRNRMSENVKNHIFFWLEGKLVLAPWEDDIVQSIIQNGNITEIVNDRKKWSDYK</sequence>
<reference evidence="2 3" key="1">
    <citation type="journal article" date="2014" name="Genome Announc.">
        <title>Draft Genome Sequence of Enterobacter cloacae Strain S611.</title>
        <authorList>
            <person name="Wang D."/>
            <person name="Han C.S."/>
            <person name="Dichosa A.E."/>
            <person name="Gleasner C.D."/>
            <person name="Johnson S.L."/>
            <person name="Daligault H.E."/>
            <person name="Davenport K.W."/>
            <person name="Li P.E."/>
            <person name="Pierson E.A."/>
            <person name="Pierson L.S.III."/>
        </authorList>
    </citation>
    <scope>NUCLEOTIDE SEQUENCE [LARGE SCALE GENOMIC DNA]</scope>
    <source>
        <strain evidence="2 3">S611</strain>
    </source>
</reference>
<name>A0ABN0QB02_ENTCL</name>
<comment type="caution">
    <text evidence="2">The sequence shown here is derived from an EMBL/GenBank/DDBJ whole genome shotgun (WGS) entry which is preliminary data.</text>
</comment>
<keyword evidence="3" id="KW-1185">Reference proteome</keyword>
<feature type="region of interest" description="Disordered" evidence="1">
    <location>
        <begin position="1"/>
        <end position="32"/>
    </location>
</feature>
<evidence type="ECO:0000256" key="1">
    <source>
        <dbReference type="SAM" id="MobiDB-lite"/>
    </source>
</evidence>
<gene>
    <name evidence="2" type="ORF">EDP2_3651</name>
</gene>
<dbReference type="EMBL" id="AXOM01000016">
    <property type="protein sequence ID" value="ESS59436.1"/>
    <property type="molecule type" value="Genomic_DNA"/>
</dbReference>
<accession>A0ABN0QB02</accession>
<dbReference type="Proteomes" id="UP000017834">
    <property type="component" value="Unassembled WGS sequence"/>
</dbReference>
<proteinExistence type="predicted"/>
<evidence type="ECO:0000313" key="2">
    <source>
        <dbReference type="EMBL" id="ESS59436.1"/>
    </source>
</evidence>
<protein>
    <submittedName>
        <fullName evidence="2">Uncharacterized protein</fullName>
    </submittedName>
</protein>
<organism evidence="2 3">
    <name type="scientific">Enterobacter cloacae S611</name>
    <dbReference type="NCBI Taxonomy" id="1399146"/>
    <lineage>
        <taxon>Bacteria</taxon>
        <taxon>Pseudomonadati</taxon>
        <taxon>Pseudomonadota</taxon>
        <taxon>Gammaproteobacteria</taxon>
        <taxon>Enterobacterales</taxon>
        <taxon>Enterobacteriaceae</taxon>
        <taxon>Enterobacter</taxon>
        <taxon>Enterobacter cloacae complex</taxon>
    </lineage>
</organism>
<evidence type="ECO:0000313" key="3">
    <source>
        <dbReference type="Proteomes" id="UP000017834"/>
    </source>
</evidence>
<feature type="compositionally biased region" description="Polar residues" evidence="1">
    <location>
        <begin position="10"/>
        <end position="19"/>
    </location>
</feature>